<dbReference type="EC" id="4.2.1.20" evidence="10"/>
<dbReference type="PANTHER" id="PTHR43406">
    <property type="entry name" value="TRYPTOPHAN SYNTHASE, ALPHA CHAIN"/>
    <property type="match status" value="1"/>
</dbReference>
<dbReference type="Proteomes" id="UP001642900">
    <property type="component" value="Unassembled WGS sequence"/>
</dbReference>
<evidence type="ECO:0000256" key="8">
    <source>
        <dbReference type="ARBA" id="ARBA00023239"/>
    </source>
</evidence>
<reference evidence="12 13" key="1">
    <citation type="submission" date="2020-02" db="EMBL/GenBank/DDBJ databases">
        <title>Genome sequence of strain CCNWXJ40-4.</title>
        <authorList>
            <person name="Gao J."/>
            <person name="Sun J."/>
        </authorList>
    </citation>
    <scope>NUCLEOTIDE SEQUENCE [LARGE SCALE GENOMIC DNA]</scope>
    <source>
        <strain evidence="12 13">CCNWXJ 40-4</strain>
    </source>
</reference>
<dbReference type="InterPro" id="IPR035093">
    <property type="entry name" value="RelE/ParE_toxin_dom_sf"/>
</dbReference>
<dbReference type="EMBL" id="JAAKZF010000007">
    <property type="protein sequence ID" value="NGO51230.1"/>
    <property type="molecule type" value="Genomic_DNA"/>
</dbReference>
<evidence type="ECO:0000313" key="13">
    <source>
        <dbReference type="Proteomes" id="UP001642900"/>
    </source>
</evidence>
<dbReference type="FunFam" id="3.20.20.70:FF:000037">
    <property type="entry name" value="Tryptophan synthase alpha chain"/>
    <property type="match status" value="1"/>
</dbReference>
<evidence type="ECO:0000256" key="1">
    <source>
        <dbReference type="ARBA" id="ARBA00003365"/>
    </source>
</evidence>
<keyword evidence="7 10" id="KW-0057">Aromatic amino acid biosynthesis</keyword>
<evidence type="ECO:0000256" key="10">
    <source>
        <dbReference type="HAMAP-Rule" id="MF_00131"/>
    </source>
</evidence>
<protein>
    <recommendedName>
        <fullName evidence="10">Tryptophan synthase alpha chain</fullName>
        <ecNumber evidence="10">4.2.1.20</ecNumber>
    </recommendedName>
</protein>
<comment type="function">
    <text evidence="1 10">The alpha subunit is responsible for the aldol cleavage of indoleglycerol phosphate to indole and glyceraldehyde 3-phosphate.</text>
</comment>
<evidence type="ECO:0000256" key="3">
    <source>
        <dbReference type="ARBA" id="ARBA00011270"/>
    </source>
</evidence>
<dbReference type="InterPro" id="IPR018204">
    <property type="entry name" value="Trp_synthase_alpha_AS"/>
</dbReference>
<dbReference type="NCBIfam" id="TIGR00262">
    <property type="entry name" value="trpA"/>
    <property type="match status" value="1"/>
</dbReference>
<evidence type="ECO:0000256" key="9">
    <source>
        <dbReference type="ARBA" id="ARBA00049047"/>
    </source>
</evidence>
<keyword evidence="8 10" id="KW-0456">Lyase</keyword>
<comment type="catalytic activity">
    <reaction evidence="9 10">
        <text>(1S,2R)-1-C-(indol-3-yl)glycerol 3-phosphate + L-serine = D-glyceraldehyde 3-phosphate + L-tryptophan + H2O</text>
        <dbReference type="Rhea" id="RHEA:10532"/>
        <dbReference type="ChEBI" id="CHEBI:15377"/>
        <dbReference type="ChEBI" id="CHEBI:33384"/>
        <dbReference type="ChEBI" id="CHEBI:57912"/>
        <dbReference type="ChEBI" id="CHEBI:58866"/>
        <dbReference type="ChEBI" id="CHEBI:59776"/>
        <dbReference type="EC" id="4.2.1.20"/>
    </reaction>
</comment>
<evidence type="ECO:0000256" key="7">
    <source>
        <dbReference type="ARBA" id="ARBA00023141"/>
    </source>
</evidence>
<dbReference type="CDD" id="cd04724">
    <property type="entry name" value="Tryptophan_synthase_alpha"/>
    <property type="match status" value="1"/>
</dbReference>
<dbReference type="PANTHER" id="PTHR43406:SF1">
    <property type="entry name" value="TRYPTOPHAN SYNTHASE ALPHA CHAIN, CHLOROPLASTIC"/>
    <property type="match status" value="1"/>
</dbReference>
<keyword evidence="13" id="KW-1185">Reference proteome</keyword>
<evidence type="ECO:0000313" key="12">
    <source>
        <dbReference type="EMBL" id="NGO51230.1"/>
    </source>
</evidence>
<accession>A0A6G4WAR2</accession>
<keyword evidence="6 10" id="KW-0822">Tryptophan biosynthesis</keyword>
<dbReference type="Gene3D" id="3.20.20.70">
    <property type="entry name" value="Aldolase class I"/>
    <property type="match status" value="1"/>
</dbReference>
<comment type="caution">
    <text evidence="12">The sequence shown here is derived from an EMBL/GenBank/DDBJ whole genome shotgun (WGS) entry which is preliminary data.</text>
</comment>
<feature type="active site" description="Proton acceptor" evidence="10">
    <location>
        <position position="163"/>
    </location>
</feature>
<dbReference type="InterPro" id="IPR007712">
    <property type="entry name" value="RelE/ParE_toxin"/>
</dbReference>
<dbReference type="GO" id="GO:0004834">
    <property type="term" value="F:tryptophan synthase activity"/>
    <property type="evidence" value="ECO:0007669"/>
    <property type="project" value="UniProtKB-UniRule"/>
</dbReference>
<dbReference type="GO" id="GO:0005829">
    <property type="term" value="C:cytosol"/>
    <property type="evidence" value="ECO:0007669"/>
    <property type="project" value="TreeGrafter"/>
</dbReference>
<organism evidence="12 13">
    <name type="scientific">Allomesorhizobium camelthorni</name>
    <dbReference type="NCBI Taxonomy" id="475069"/>
    <lineage>
        <taxon>Bacteria</taxon>
        <taxon>Pseudomonadati</taxon>
        <taxon>Pseudomonadota</taxon>
        <taxon>Alphaproteobacteria</taxon>
        <taxon>Hyphomicrobiales</taxon>
        <taxon>Phyllobacteriaceae</taxon>
        <taxon>Allomesorhizobium</taxon>
    </lineage>
</organism>
<keyword evidence="5" id="KW-1277">Toxin-antitoxin system</keyword>
<evidence type="ECO:0000256" key="11">
    <source>
        <dbReference type="RuleBase" id="RU003662"/>
    </source>
</evidence>
<name>A0A6G4WAR2_9HYPH</name>
<evidence type="ECO:0000256" key="4">
    <source>
        <dbReference type="ARBA" id="ARBA00022605"/>
    </source>
</evidence>
<dbReference type="PROSITE" id="PS00167">
    <property type="entry name" value="TRP_SYNTHASE_ALPHA"/>
    <property type="match status" value="1"/>
</dbReference>
<comment type="similarity">
    <text evidence="10 11">Belongs to the TrpA family.</text>
</comment>
<dbReference type="Pfam" id="PF05016">
    <property type="entry name" value="ParE_toxin"/>
    <property type="match status" value="1"/>
</dbReference>
<comment type="pathway">
    <text evidence="2 10">Amino-acid biosynthesis; L-tryptophan biosynthesis; L-tryptophan from chorismate: step 5/5.</text>
</comment>
<evidence type="ECO:0000256" key="6">
    <source>
        <dbReference type="ARBA" id="ARBA00022822"/>
    </source>
</evidence>
<comment type="subunit">
    <text evidence="3 10">Tetramer of two alpha and two beta chains.</text>
</comment>
<evidence type="ECO:0000256" key="5">
    <source>
        <dbReference type="ARBA" id="ARBA00022649"/>
    </source>
</evidence>
<evidence type="ECO:0000256" key="2">
    <source>
        <dbReference type="ARBA" id="ARBA00004733"/>
    </source>
</evidence>
<dbReference type="UniPathway" id="UPA00035">
    <property type="reaction ID" value="UER00044"/>
</dbReference>
<keyword evidence="4 10" id="KW-0028">Amino-acid biosynthesis</keyword>
<dbReference type="AlphaFoldDB" id="A0A6G4WAR2"/>
<sequence>MRLVYLASANDDLAWFQEYYGSIFHTGSEHATRQYVKAVATLSDHPYIGRSVGETGLRSYSIPRLPFAIIYRVTKDHIEVVRVWDQRADPAKLGLQEEGATLIDTRIDRRMAKLKAEGRPALVTYFMGGDPDYDTSLSIMKALPKAGSDIIELGMPFSDPMADGPAIQAAGLRALKGGQTLVKTLKMAREFRTGDDETPIVLMGYYNPIYIHGVDRFLADAKASGIDGLIVVDLPPEMDEELCIPAVKAGINFIRLATPTTDDRRLPKVLQNTSGFVYYVSMTGITGSALADTAKVAAAVTRIKSHTDLPVCVGFGVKTAEQARVIGASADGVVVGTAIVNAVANVLGPRGEKTADPAEAVATLVNGLSQGVRSARLAPAE</sequence>
<dbReference type="Gene3D" id="3.30.2310.20">
    <property type="entry name" value="RelE-like"/>
    <property type="match status" value="1"/>
</dbReference>
<dbReference type="InterPro" id="IPR013785">
    <property type="entry name" value="Aldolase_TIM"/>
</dbReference>
<dbReference type="HAMAP" id="MF_00131">
    <property type="entry name" value="Trp_synth_alpha"/>
    <property type="match status" value="1"/>
</dbReference>
<dbReference type="Pfam" id="PF00290">
    <property type="entry name" value="Trp_syntA"/>
    <property type="match status" value="1"/>
</dbReference>
<dbReference type="SUPFAM" id="SSF51366">
    <property type="entry name" value="Ribulose-phoshate binding barrel"/>
    <property type="match status" value="1"/>
</dbReference>
<proteinExistence type="inferred from homology"/>
<gene>
    <name evidence="10" type="primary">trpA</name>
    <name evidence="12" type="ORF">G6N73_08550</name>
</gene>
<dbReference type="InterPro" id="IPR011060">
    <property type="entry name" value="RibuloseP-bd_barrel"/>
</dbReference>
<feature type="active site" description="Proton acceptor" evidence="10">
    <location>
        <position position="152"/>
    </location>
</feature>
<dbReference type="InterPro" id="IPR002028">
    <property type="entry name" value="Trp_synthase_suA"/>
</dbReference>